<name>A0A409WP05_PSICY</name>
<keyword evidence="1" id="KW-0175">Coiled coil</keyword>
<reference evidence="3 4" key="1">
    <citation type="journal article" date="2018" name="Evol. Lett.">
        <title>Horizontal gene cluster transfer increased hallucinogenic mushroom diversity.</title>
        <authorList>
            <person name="Reynolds H.T."/>
            <person name="Vijayakumar V."/>
            <person name="Gluck-Thaler E."/>
            <person name="Korotkin H.B."/>
            <person name="Matheny P.B."/>
            <person name="Slot J.C."/>
        </authorList>
    </citation>
    <scope>NUCLEOTIDE SEQUENCE [LARGE SCALE GENOMIC DNA]</scope>
    <source>
        <strain evidence="3 4">2631</strain>
    </source>
</reference>
<keyword evidence="4" id="KW-1185">Reference proteome</keyword>
<feature type="coiled-coil region" evidence="1">
    <location>
        <begin position="157"/>
        <end position="184"/>
    </location>
</feature>
<feature type="compositionally biased region" description="Polar residues" evidence="2">
    <location>
        <begin position="191"/>
        <end position="206"/>
    </location>
</feature>
<dbReference type="AlphaFoldDB" id="A0A409WP05"/>
<evidence type="ECO:0000256" key="2">
    <source>
        <dbReference type="SAM" id="MobiDB-lite"/>
    </source>
</evidence>
<gene>
    <name evidence="3" type="ORF">CVT25_003575</name>
</gene>
<organism evidence="3 4">
    <name type="scientific">Psilocybe cyanescens</name>
    <dbReference type="NCBI Taxonomy" id="93625"/>
    <lineage>
        <taxon>Eukaryota</taxon>
        <taxon>Fungi</taxon>
        <taxon>Dikarya</taxon>
        <taxon>Basidiomycota</taxon>
        <taxon>Agaricomycotina</taxon>
        <taxon>Agaricomycetes</taxon>
        <taxon>Agaricomycetidae</taxon>
        <taxon>Agaricales</taxon>
        <taxon>Agaricineae</taxon>
        <taxon>Strophariaceae</taxon>
        <taxon>Psilocybe</taxon>
    </lineage>
</organism>
<evidence type="ECO:0000313" key="4">
    <source>
        <dbReference type="Proteomes" id="UP000283269"/>
    </source>
</evidence>
<proteinExistence type="predicted"/>
<dbReference type="Proteomes" id="UP000283269">
    <property type="component" value="Unassembled WGS sequence"/>
</dbReference>
<comment type="caution">
    <text evidence="3">The sequence shown here is derived from an EMBL/GenBank/DDBJ whole genome shotgun (WGS) entry which is preliminary data.</text>
</comment>
<dbReference type="OrthoDB" id="3058287at2759"/>
<protein>
    <submittedName>
        <fullName evidence="3">Uncharacterized protein</fullName>
    </submittedName>
</protein>
<dbReference type="InParanoid" id="A0A409WP05"/>
<evidence type="ECO:0000313" key="3">
    <source>
        <dbReference type="EMBL" id="PPQ80222.1"/>
    </source>
</evidence>
<evidence type="ECO:0000256" key="1">
    <source>
        <dbReference type="SAM" id="Coils"/>
    </source>
</evidence>
<accession>A0A409WP05</accession>
<dbReference type="EMBL" id="NHYD01003342">
    <property type="protein sequence ID" value="PPQ80222.1"/>
    <property type="molecule type" value="Genomic_DNA"/>
</dbReference>
<feature type="region of interest" description="Disordered" evidence="2">
    <location>
        <begin position="187"/>
        <end position="237"/>
    </location>
</feature>
<sequence>MSPPTLQDIMTGCYDPSNRKFEYTDLELSQLPLAAQDFLRLYGLEVTRKPHEELTEEGRDALFSQLLKIRKDERARLHETLCAVHLAIVTQMRNLASGDTAARATLRETLFPVWQSHLDDHLSRIDALLWFELEMRKCSQFRLLPQHYLSSRTEDINRMVSSALQWLQQEKERLEREDEAERARQLLALESNNSDEGSTEESSALDSRSEPEENLFSDSDAPLFSSIESDKPIPRRNAGNRRRLYAYYRII</sequence>